<evidence type="ECO:0000256" key="1">
    <source>
        <dbReference type="SAM" id="MobiDB-lite"/>
    </source>
</evidence>
<organism evidence="4 5">
    <name type="scientific">Methanoculleus receptaculi</name>
    <dbReference type="NCBI Taxonomy" id="394967"/>
    <lineage>
        <taxon>Archaea</taxon>
        <taxon>Methanobacteriati</taxon>
        <taxon>Methanobacteriota</taxon>
        <taxon>Stenosarchaea group</taxon>
        <taxon>Methanomicrobia</taxon>
        <taxon>Methanomicrobiales</taxon>
        <taxon>Methanomicrobiaceae</taxon>
        <taxon>Methanoculleus</taxon>
    </lineage>
</organism>
<dbReference type="GeneID" id="85732778"/>
<dbReference type="RefSeq" id="WP_318620423.1">
    <property type="nucleotide sequence ID" value="NZ_CP137642.1"/>
</dbReference>
<feature type="transmembrane region" description="Helical" evidence="2">
    <location>
        <begin position="38"/>
        <end position="58"/>
    </location>
</feature>
<dbReference type="EMBL" id="CP137642">
    <property type="protein sequence ID" value="WOX56954.1"/>
    <property type="molecule type" value="Genomic_DNA"/>
</dbReference>
<dbReference type="InterPro" id="IPR005182">
    <property type="entry name" value="YdbS-like_PH"/>
</dbReference>
<feature type="transmembrane region" description="Helical" evidence="2">
    <location>
        <begin position="70"/>
        <end position="94"/>
    </location>
</feature>
<protein>
    <submittedName>
        <fullName evidence="4">PH domain-containing protein</fullName>
    </submittedName>
</protein>
<keyword evidence="2" id="KW-0812">Transmembrane</keyword>
<dbReference type="Pfam" id="PF03703">
    <property type="entry name" value="bPH_2"/>
    <property type="match status" value="1"/>
</dbReference>
<name>A0AAX4FSU8_9EURY</name>
<keyword evidence="2" id="KW-1133">Transmembrane helix</keyword>
<dbReference type="PANTHER" id="PTHR34473">
    <property type="entry name" value="UPF0699 TRANSMEMBRANE PROTEIN YDBS"/>
    <property type="match status" value="1"/>
</dbReference>
<sequence length="195" mass="21469">MVLFTGQRGTGDAAPDPSSGAPGTGGYRRLNRRCMISIYINYGIWYAILLAICTFLATFSQNLSDPYYEIARLALLGVPAAVLVYVVVAPPVFYTRYRYRITDDRVEVRRGVLVIRHTLVPIERVHQVEITRGPIKNLLGLADVAITTAGGVATINYLELEEAERVAELLNKLIGEMLRERLQAPASSVTGSADE</sequence>
<evidence type="ECO:0000256" key="2">
    <source>
        <dbReference type="SAM" id="Phobius"/>
    </source>
</evidence>
<evidence type="ECO:0000313" key="4">
    <source>
        <dbReference type="EMBL" id="WOX56954.1"/>
    </source>
</evidence>
<dbReference type="PANTHER" id="PTHR34473:SF2">
    <property type="entry name" value="UPF0699 TRANSMEMBRANE PROTEIN YDBT"/>
    <property type="match status" value="1"/>
</dbReference>
<evidence type="ECO:0000259" key="3">
    <source>
        <dbReference type="Pfam" id="PF03703"/>
    </source>
</evidence>
<reference evidence="4 5" key="1">
    <citation type="submission" date="2023-10" db="EMBL/GenBank/DDBJ databases">
        <title>The complete genome sequence of Methanoculleus receptaculi DSM 18860.</title>
        <authorList>
            <person name="Lai S.-J."/>
            <person name="You Y.-T."/>
            <person name="Chen S.-C."/>
        </authorList>
    </citation>
    <scope>NUCLEOTIDE SEQUENCE [LARGE SCALE GENOMIC DNA]</scope>
    <source>
        <strain evidence="4 5">DSM 18860</strain>
    </source>
</reference>
<keyword evidence="2" id="KW-0472">Membrane</keyword>
<dbReference type="KEGG" id="mrc:R6Y96_06435"/>
<feature type="domain" description="YdbS-like PH" evidence="3">
    <location>
        <begin position="94"/>
        <end position="169"/>
    </location>
</feature>
<accession>A0AAX4FSU8</accession>
<evidence type="ECO:0000313" key="5">
    <source>
        <dbReference type="Proteomes" id="UP001305652"/>
    </source>
</evidence>
<proteinExistence type="predicted"/>
<keyword evidence="5" id="KW-1185">Reference proteome</keyword>
<dbReference type="AlphaFoldDB" id="A0AAX4FSU8"/>
<dbReference type="Proteomes" id="UP001305652">
    <property type="component" value="Chromosome"/>
</dbReference>
<feature type="region of interest" description="Disordered" evidence="1">
    <location>
        <begin position="1"/>
        <end position="24"/>
    </location>
</feature>
<gene>
    <name evidence="4" type="ORF">R6Y96_06435</name>
</gene>